<comment type="caution">
    <text evidence="2">The sequence shown here is derived from an EMBL/GenBank/DDBJ whole genome shotgun (WGS) entry which is preliminary data.</text>
</comment>
<protein>
    <submittedName>
        <fullName evidence="2">Uncharacterized protein</fullName>
    </submittedName>
</protein>
<organism evidence="2 3">
    <name type="scientific">Blepharisma stoltei</name>
    <dbReference type="NCBI Taxonomy" id="1481888"/>
    <lineage>
        <taxon>Eukaryota</taxon>
        <taxon>Sar</taxon>
        <taxon>Alveolata</taxon>
        <taxon>Ciliophora</taxon>
        <taxon>Postciliodesmatophora</taxon>
        <taxon>Heterotrichea</taxon>
        <taxon>Heterotrichida</taxon>
        <taxon>Blepharismidae</taxon>
        <taxon>Blepharisma</taxon>
    </lineage>
</organism>
<dbReference type="EMBL" id="CAJZBQ010000048">
    <property type="protein sequence ID" value="CAG9329580.1"/>
    <property type="molecule type" value="Genomic_DNA"/>
</dbReference>
<dbReference type="Proteomes" id="UP001162131">
    <property type="component" value="Unassembled WGS sequence"/>
</dbReference>
<feature type="coiled-coil region" evidence="1">
    <location>
        <begin position="121"/>
        <end position="163"/>
    </location>
</feature>
<evidence type="ECO:0000256" key="1">
    <source>
        <dbReference type="SAM" id="Coils"/>
    </source>
</evidence>
<name>A0AAU9JT97_9CILI</name>
<sequence>MERQIEKFELSNQQSNSTERESYYGISAKFNATAEGCLIEYLKIHKSSTLSELENHIEANISSLRNYKGKKYVQTPEQVTRSTLIRNRRIFTVESEKWSIIARNLEEFENEQNALIFNYSKKKLEKQKQREEEEAQYTVLKSLLKLEKVLGDENNENENFRKAIDEAYTKLANNS</sequence>
<proteinExistence type="predicted"/>
<keyword evidence="3" id="KW-1185">Reference proteome</keyword>
<keyword evidence="1" id="KW-0175">Coiled coil</keyword>
<accession>A0AAU9JT97</accession>
<evidence type="ECO:0000313" key="2">
    <source>
        <dbReference type="EMBL" id="CAG9329580.1"/>
    </source>
</evidence>
<gene>
    <name evidence="2" type="ORF">BSTOLATCC_MIC49212</name>
</gene>
<dbReference type="AlphaFoldDB" id="A0AAU9JT97"/>
<evidence type="ECO:0000313" key="3">
    <source>
        <dbReference type="Proteomes" id="UP001162131"/>
    </source>
</evidence>
<reference evidence="2" key="1">
    <citation type="submission" date="2021-09" db="EMBL/GenBank/DDBJ databases">
        <authorList>
            <consortium name="AG Swart"/>
            <person name="Singh M."/>
            <person name="Singh A."/>
            <person name="Seah K."/>
            <person name="Emmerich C."/>
        </authorList>
    </citation>
    <scope>NUCLEOTIDE SEQUENCE</scope>
    <source>
        <strain evidence="2">ATCC30299</strain>
    </source>
</reference>